<dbReference type="Gene3D" id="3.40.570.10">
    <property type="entry name" value="Extracellular Endonuclease, subunit A"/>
    <property type="match status" value="1"/>
</dbReference>
<keyword evidence="6" id="KW-0378">Hydrolase</keyword>
<dbReference type="Proteomes" id="UP000027584">
    <property type="component" value="Unassembled WGS sequence"/>
</dbReference>
<protein>
    <submittedName>
        <fullName evidence="6">DNA/RNA non-specific endonuclease</fullName>
        <ecNumber evidence="6">3.1.30.-</ecNumber>
    </submittedName>
</protein>
<dbReference type="GO" id="GO:0003676">
    <property type="term" value="F:nucleic acid binding"/>
    <property type="evidence" value="ECO:0007669"/>
    <property type="project" value="InterPro"/>
</dbReference>
<organism evidence="6 7">
    <name type="scientific">Streptococcus gallolyticus</name>
    <dbReference type="NCBI Taxonomy" id="315405"/>
    <lineage>
        <taxon>Bacteria</taxon>
        <taxon>Bacillati</taxon>
        <taxon>Bacillota</taxon>
        <taxon>Bacilli</taxon>
        <taxon>Lactobacillales</taxon>
        <taxon>Streptococcaceae</taxon>
        <taxon>Streptococcus</taxon>
    </lineage>
</organism>
<dbReference type="SMART" id="SM00892">
    <property type="entry name" value="Endonuclease_NS"/>
    <property type="match status" value="1"/>
</dbReference>
<sequence length="288" mass="30840">MAKKSKLSKQTKSLLSIVILLVGIGTGWVTISDSDNPLNQVVSLITGDSSSEITSNQSSSDLATPTQSLAETVLTDSVKEQLGANIEWNGAGAYIINDNQTSLNAKVSSQPYANNKTKTVQGQTVPTVANALLSKSTRQYKSREETGNGSTSWTPAGWHQVQDLSGTYSHAVDRGHLLGYALVGGLKGFDASTSNPDNVATQTAWANEANSESSTGQNYYESLVRKALDQNKRVRYRVTLIYDGDNLLASGTHLEAKSSDGSLEFNVFVPNVQSGLTFDYYSGQVSVN</sequence>
<accession>A0A060RFL9</accession>
<name>A0A060RFL9_9STRE</name>
<comment type="caution">
    <text evidence="6">The sequence shown here is derived from an EMBL/GenBank/DDBJ whole genome shotgun (WGS) entry which is preliminary data.</text>
</comment>
<reference evidence="6 7" key="1">
    <citation type="submission" date="2014-02" db="EMBL/GenBank/DDBJ databases">
        <authorList>
            <person name="Manrique M."/>
        </authorList>
    </citation>
    <scope>NUCLEOTIDE SEQUENCE [LARGE SCALE GENOMIC DNA]</scope>
    <source>
        <strain evidence="6 7">LMG17956</strain>
    </source>
</reference>
<evidence type="ECO:0000256" key="1">
    <source>
        <dbReference type="ARBA" id="ARBA00010052"/>
    </source>
</evidence>
<dbReference type="EMBL" id="CCBC010000028">
    <property type="protein sequence ID" value="CDO16939.1"/>
    <property type="molecule type" value="Genomic_DNA"/>
</dbReference>
<feature type="domain" description="DNA/RNA non-specific endonuclease/pyrophosphatase/phosphodiesterase" evidence="5">
    <location>
        <begin position="111"/>
        <end position="287"/>
    </location>
</feature>
<evidence type="ECO:0000256" key="4">
    <source>
        <dbReference type="ARBA" id="ARBA00022759"/>
    </source>
</evidence>
<keyword evidence="4 6" id="KW-0255">Endonuclease</keyword>
<evidence type="ECO:0000313" key="6">
    <source>
        <dbReference type="EMBL" id="CDO16939.1"/>
    </source>
</evidence>
<dbReference type="InterPro" id="IPR044929">
    <property type="entry name" value="DNA/RNA_non-sp_Endonuclease_sf"/>
</dbReference>
<keyword evidence="2" id="KW-0540">Nuclease</keyword>
<evidence type="ECO:0000313" key="7">
    <source>
        <dbReference type="Proteomes" id="UP000027584"/>
    </source>
</evidence>
<dbReference type="GO" id="GO:0016787">
    <property type="term" value="F:hydrolase activity"/>
    <property type="evidence" value="ECO:0007669"/>
    <property type="project" value="UniProtKB-KW"/>
</dbReference>
<keyword evidence="3" id="KW-0479">Metal-binding</keyword>
<dbReference type="AlphaFoldDB" id="A0A060RFL9"/>
<evidence type="ECO:0000259" key="5">
    <source>
        <dbReference type="SMART" id="SM00892"/>
    </source>
</evidence>
<dbReference type="InterPro" id="IPR018524">
    <property type="entry name" value="DNA/RNA_endonuclease_AS"/>
</dbReference>
<reference evidence="6 7" key="2">
    <citation type="submission" date="2014-05" db="EMBL/GenBank/DDBJ databases">
        <title>Genome sequence of Streptococcus gallolyticus.</title>
        <authorList>
            <person name="Del Campo R."/>
        </authorList>
    </citation>
    <scope>NUCLEOTIDE SEQUENCE [LARGE SCALE GENOMIC DNA]</scope>
    <source>
        <strain evidence="6 7">LMG17956</strain>
    </source>
</reference>
<dbReference type="GO" id="GO:0046872">
    <property type="term" value="F:metal ion binding"/>
    <property type="evidence" value="ECO:0007669"/>
    <property type="project" value="UniProtKB-KW"/>
</dbReference>
<proteinExistence type="inferred from homology"/>
<dbReference type="PROSITE" id="PS01070">
    <property type="entry name" value="NUCLEASE_NON_SPEC"/>
    <property type="match status" value="1"/>
</dbReference>
<dbReference type="InterPro" id="IPR001604">
    <property type="entry name" value="Endo_G_ENPP1-like_dom"/>
</dbReference>
<comment type="similarity">
    <text evidence="1">Belongs to the DNA/RNA non-specific endonuclease family.</text>
</comment>
<dbReference type="EC" id="3.1.30.-" evidence="6"/>
<evidence type="ECO:0000256" key="3">
    <source>
        <dbReference type="ARBA" id="ARBA00022723"/>
    </source>
</evidence>
<gene>
    <name evidence="6" type="ORF">BN963_SGAL_00118</name>
</gene>
<evidence type="ECO:0000256" key="2">
    <source>
        <dbReference type="ARBA" id="ARBA00022722"/>
    </source>
</evidence>
<dbReference type="Pfam" id="PF01223">
    <property type="entry name" value="Endonuclease_NS"/>
    <property type="match status" value="1"/>
</dbReference>
<dbReference type="GO" id="GO:0004519">
    <property type="term" value="F:endonuclease activity"/>
    <property type="evidence" value="ECO:0007669"/>
    <property type="project" value="UniProtKB-KW"/>
</dbReference>